<dbReference type="Proteomes" id="UP001056455">
    <property type="component" value="Chromosome"/>
</dbReference>
<evidence type="ECO:0000259" key="8">
    <source>
        <dbReference type="Pfam" id="PF03061"/>
    </source>
</evidence>
<dbReference type="RefSeq" id="WP_252592036.1">
    <property type="nucleotide sequence ID" value="NZ_CP099489.1"/>
</dbReference>
<organism evidence="9 10">
    <name type="scientific">Ornithinimicrobium faecis</name>
    <dbReference type="NCBI Taxonomy" id="2934158"/>
    <lineage>
        <taxon>Bacteria</taxon>
        <taxon>Bacillati</taxon>
        <taxon>Actinomycetota</taxon>
        <taxon>Actinomycetes</taxon>
        <taxon>Micrococcales</taxon>
        <taxon>Ornithinimicrobiaceae</taxon>
        <taxon>Ornithinimicrobium</taxon>
    </lineage>
</organism>
<feature type="domain" description="Thioesterase" evidence="8">
    <location>
        <begin position="50"/>
        <end position="122"/>
    </location>
</feature>
<gene>
    <name evidence="9" type="ORF">NF556_16085</name>
</gene>
<evidence type="ECO:0000256" key="3">
    <source>
        <dbReference type="ARBA" id="ARBA00036002"/>
    </source>
</evidence>
<protein>
    <recommendedName>
        <fullName evidence="6">Medium/long-chain acyl-CoA thioesterase YigI</fullName>
        <ecNumber evidence="5">3.1.2.20</ecNumber>
    </recommendedName>
</protein>
<evidence type="ECO:0000256" key="5">
    <source>
        <dbReference type="ARBA" id="ARBA00038894"/>
    </source>
</evidence>
<accession>A0ABY4YQS4</accession>
<reference evidence="9" key="1">
    <citation type="submission" date="2022-06" db="EMBL/GenBank/DDBJ databases">
        <title>Ornithinimicrobium HY1793.</title>
        <authorList>
            <person name="Huang Y."/>
        </authorList>
    </citation>
    <scope>NUCLEOTIDE SEQUENCE</scope>
    <source>
        <strain evidence="9">HY1793</strain>
    </source>
</reference>
<comment type="catalytic activity">
    <reaction evidence="2">
        <text>a fatty acyl-CoA + H2O = a fatty acid + CoA + H(+)</text>
        <dbReference type="Rhea" id="RHEA:16781"/>
        <dbReference type="ChEBI" id="CHEBI:15377"/>
        <dbReference type="ChEBI" id="CHEBI:15378"/>
        <dbReference type="ChEBI" id="CHEBI:28868"/>
        <dbReference type="ChEBI" id="CHEBI:57287"/>
        <dbReference type="ChEBI" id="CHEBI:77636"/>
        <dbReference type="EC" id="3.1.2.20"/>
    </reaction>
</comment>
<evidence type="ECO:0000313" key="10">
    <source>
        <dbReference type="Proteomes" id="UP001056455"/>
    </source>
</evidence>
<dbReference type="InterPro" id="IPR003736">
    <property type="entry name" value="PAAI_dom"/>
</dbReference>
<dbReference type="NCBIfam" id="TIGR00369">
    <property type="entry name" value="unchar_dom_1"/>
    <property type="match status" value="1"/>
</dbReference>
<sequence length="151" mass="15880">MEPPDDPLLFAQGVLAAQPFSELIGARITEFGSGVATIEVPIRDDLCQQFGFVHGGVWAYAADNAITFAAGSVLGPKVLTAGVSIDYLRPAREGVLTVTAQVVHSSRRLAVCRADLRVAGDSRLCAVAHGRVNVADPGRRDESADKSPKPA</sequence>
<proteinExistence type="inferred from homology"/>
<name>A0ABY4YQS4_9MICO</name>
<dbReference type="EC" id="3.1.2.20" evidence="5"/>
<comment type="catalytic activity">
    <reaction evidence="3">
        <text>a long-chain fatty acyl-CoA + H2O = a long-chain fatty acid + CoA + H(+)</text>
        <dbReference type="Rhea" id="RHEA:67680"/>
        <dbReference type="ChEBI" id="CHEBI:15377"/>
        <dbReference type="ChEBI" id="CHEBI:15378"/>
        <dbReference type="ChEBI" id="CHEBI:57287"/>
        <dbReference type="ChEBI" id="CHEBI:57560"/>
        <dbReference type="ChEBI" id="CHEBI:83139"/>
    </reaction>
</comment>
<dbReference type="SUPFAM" id="SSF54637">
    <property type="entry name" value="Thioesterase/thiol ester dehydrase-isomerase"/>
    <property type="match status" value="1"/>
</dbReference>
<dbReference type="Gene3D" id="3.10.129.10">
    <property type="entry name" value="Hotdog Thioesterase"/>
    <property type="match status" value="1"/>
</dbReference>
<dbReference type="PANTHER" id="PTHR43240">
    <property type="entry name" value="1,4-DIHYDROXY-2-NAPHTHOYL-COA THIOESTERASE 1"/>
    <property type="match status" value="1"/>
</dbReference>
<dbReference type="CDD" id="cd03443">
    <property type="entry name" value="PaaI_thioesterase"/>
    <property type="match status" value="1"/>
</dbReference>
<comment type="catalytic activity">
    <reaction evidence="7">
        <text>a medium-chain fatty acyl-CoA + H2O = a medium-chain fatty acid + CoA + H(+)</text>
        <dbReference type="Rhea" id="RHEA:68184"/>
        <dbReference type="ChEBI" id="CHEBI:15377"/>
        <dbReference type="ChEBI" id="CHEBI:15378"/>
        <dbReference type="ChEBI" id="CHEBI:57287"/>
        <dbReference type="ChEBI" id="CHEBI:59558"/>
        <dbReference type="ChEBI" id="CHEBI:90546"/>
    </reaction>
</comment>
<dbReference type="InterPro" id="IPR006683">
    <property type="entry name" value="Thioestr_dom"/>
</dbReference>
<evidence type="ECO:0000256" key="1">
    <source>
        <dbReference type="ARBA" id="ARBA00022801"/>
    </source>
</evidence>
<dbReference type="InterPro" id="IPR029069">
    <property type="entry name" value="HotDog_dom_sf"/>
</dbReference>
<dbReference type="EMBL" id="CP099489">
    <property type="protein sequence ID" value="USQ79121.1"/>
    <property type="molecule type" value="Genomic_DNA"/>
</dbReference>
<keyword evidence="10" id="KW-1185">Reference proteome</keyword>
<evidence type="ECO:0000313" key="9">
    <source>
        <dbReference type="EMBL" id="USQ79121.1"/>
    </source>
</evidence>
<keyword evidence="1" id="KW-0378">Hydrolase</keyword>
<dbReference type="PANTHER" id="PTHR43240:SF20">
    <property type="entry name" value="MEDIUM_LONG-CHAIN ACYL-COA THIOESTERASE YIGI"/>
    <property type="match status" value="1"/>
</dbReference>
<evidence type="ECO:0000256" key="4">
    <source>
        <dbReference type="ARBA" id="ARBA00038381"/>
    </source>
</evidence>
<evidence type="ECO:0000256" key="6">
    <source>
        <dbReference type="ARBA" id="ARBA00040062"/>
    </source>
</evidence>
<evidence type="ECO:0000256" key="2">
    <source>
        <dbReference type="ARBA" id="ARBA00035880"/>
    </source>
</evidence>
<dbReference type="Pfam" id="PF03061">
    <property type="entry name" value="4HBT"/>
    <property type="match status" value="1"/>
</dbReference>
<evidence type="ECO:0000256" key="7">
    <source>
        <dbReference type="ARBA" id="ARBA00048062"/>
    </source>
</evidence>
<comment type="similarity">
    <text evidence="4">Belongs to the YigI thioesterase family.</text>
</comment>